<dbReference type="EMBL" id="BBLT01000009">
    <property type="protein sequence ID" value="GAL86841.1"/>
    <property type="molecule type" value="Genomic_DNA"/>
</dbReference>
<gene>
    <name evidence="1" type="ORF">MYP_4071</name>
</gene>
<evidence type="ECO:0000313" key="1">
    <source>
        <dbReference type="EMBL" id="GAL86841.1"/>
    </source>
</evidence>
<dbReference type="STRING" id="153721.MYP_4071"/>
<reference evidence="1 2" key="1">
    <citation type="submission" date="2014-09" db="EMBL/GenBank/DDBJ databases">
        <title>Sporocytophaga myxococcoides PG-01 genome sequencing.</title>
        <authorList>
            <person name="Liu L."/>
            <person name="Gao P.J."/>
            <person name="Chen G.J."/>
            <person name="Wang L.S."/>
        </authorList>
    </citation>
    <scope>NUCLEOTIDE SEQUENCE [LARGE SCALE GENOMIC DNA]</scope>
    <source>
        <strain evidence="1 2">PG-01</strain>
    </source>
</reference>
<sequence length="94" mass="11176">MLIAGVTISISYSSFRIINGQFKQYKDRCHRNYELVLFNKFMMKDFTNALRIIRKPHGYICQFSDKAIEYEFEDSFILIKSNLIDTLKLKIQDP</sequence>
<organism evidence="1 2">
    <name type="scientific">Sporocytophaga myxococcoides</name>
    <dbReference type="NCBI Taxonomy" id="153721"/>
    <lineage>
        <taxon>Bacteria</taxon>
        <taxon>Pseudomonadati</taxon>
        <taxon>Bacteroidota</taxon>
        <taxon>Cytophagia</taxon>
        <taxon>Cytophagales</taxon>
        <taxon>Cytophagaceae</taxon>
        <taxon>Sporocytophaga</taxon>
    </lineage>
</organism>
<protein>
    <submittedName>
        <fullName evidence="1">Uncharacterized protein</fullName>
    </submittedName>
</protein>
<keyword evidence="2" id="KW-1185">Reference proteome</keyword>
<comment type="caution">
    <text evidence="1">The sequence shown here is derived from an EMBL/GenBank/DDBJ whole genome shotgun (WGS) entry which is preliminary data.</text>
</comment>
<name>A0A098LIM4_9BACT</name>
<accession>A0A098LIM4</accession>
<proteinExistence type="predicted"/>
<evidence type="ECO:0000313" key="2">
    <source>
        <dbReference type="Proteomes" id="UP000030185"/>
    </source>
</evidence>
<dbReference type="AlphaFoldDB" id="A0A098LIM4"/>
<dbReference type="Proteomes" id="UP000030185">
    <property type="component" value="Unassembled WGS sequence"/>
</dbReference>